<dbReference type="InterPro" id="IPR011333">
    <property type="entry name" value="SKP1/BTB/POZ_sf"/>
</dbReference>
<proteinExistence type="predicted"/>
<dbReference type="Proteomes" id="UP000756132">
    <property type="component" value="Chromosome 11"/>
</dbReference>
<dbReference type="CDD" id="cd18186">
    <property type="entry name" value="BTB_POZ_ZBTB_KLHL-like"/>
    <property type="match status" value="1"/>
</dbReference>
<protein>
    <recommendedName>
        <fullName evidence="3">BTB domain-containing protein</fullName>
    </recommendedName>
</protein>
<sequence length="217" mass="25451">MADDTDAMSKLMDFSEERVLLSIGPAMLQWSIPRAHLERSRLFRDMLQKQWLKTRPRKLDLPDVDPVILRAYLHFLSEEEVPDLGSWDLIDLYVYGEQISDERLKNSVLDTILEHVETTHTAGRAEMPCPDEIEYVYENTSVGSAGRKLMVDIYHRFGEPMHLEDGYHRDFIYDLALKRLERLRDDPASIQHFVAAGFEENRRGRHIGQRETWHVSR</sequence>
<keyword evidence="2" id="KW-1185">Reference proteome</keyword>
<evidence type="ECO:0000313" key="1">
    <source>
        <dbReference type="EMBL" id="UJO24060.1"/>
    </source>
</evidence>
<evidence type="ECO:0008006" key="3">
    <source>
        <dbReference type="Google" id="ProtNLM"/>
    </source>
</evidence>
<dbReference type="Gene3D" id="3.30.710.10">
    <property type="entry name" value="Potassium Channel Kv1.1, Chain A"/>
    <property type="match status" value="1"/>
</dbReference>
<dbReference type="OrthoDB" id="1022638at2759"/>
<reference evidence="1" key="1">
    <citation type="submission" date="2021-12" db="EMBL/GenBank/DDBJ databases">
        <authorList>
            <person name="Zaccaron A."/>
            <person name="Stergiopoulos I."/>
        </authorList>
    </citation>
    <scope>NUCLEOTIDE SEQUENCE</scope>
    <source>
        <strain evidence="1">Race5_Kim</strain>
    </source>
</reference>
<gene>
    <name evidence="1" type="ORF">CLAFUR5_12783</name>
</gene>
<name>A0A9Q8PKA2_PASFU</name>
<dbReference type="AlphaFoldDB" id="A0A9Q8PKA2"/>
<dbReference type="KEGG" id="ffu:CLAFUR5_12783"/>
<organism evidence="1 2">
    <name type="scientific">Passalora fulva</name>
    <name type="common">Tomato leaf mold</name>
    <name type="synonym">Cladosporium fulvum</name>
    <dbReference type="NCBI Taxonomy" id="5499"/>
    <lineage>
        <taxon>Eukaryota</taxon>
        <taxon>Fungi</taxon>
        <taxon>Dikarya</taxon>
        <taxon>Ascomycota</taxon>
        <taxon>Pezizomycotina</taxon>
        <taxon>Dothideomycetes</taxon>
        <taxon>Dothideomycetidae</taxon>
        <taxon>Mycosphaerellales</taxon>
        <taxon>Mycosphaerellaceae</taxon>
        <taxon>Fulvia</taxon>
    </lineage>
</organism>
<dbReference type="RefSeq" id="XP_047768426.1">
    <property type="nucleotide sequence ID" value="XM_047911931.1"/>
</dbReference>
<dbReference type="EMBL" id="CP090173">
    <property type="protein sequence ID" value="UJO24060.1"/>
    <property type="molecule type" value="Genomic_DNA"/>
</dbReference>
<accession>A0A9Q8PKA2</accession>
<evidence type="ECO:0000313" key="2">
    <source>
        <dbReference type="Proteomes" id="UP000756132"/>
    </source>
</evidence>
<dbReference type="GeneID" id="71992661"/>
<reference evidence="1" key="2">
    <citation type="journal article" date="2022" name="Microb. Genom.">
        <title>A chromosome-scale genome assembly of the tomato pathogen Cladosporium fulvum reveals a compartmentalized genome architecture and the presence of a dispensable chromosome.</title>
        <authorList>
            <person name="Zaccaron A.Z."/>
            <person name="Chen L.H."/>
            <person name="Samaras A."/>
            <person name="Stergiopoulos I."/>
        </authorList>
    </citation>
    <scope>NUCLEOTIDE SEQUENCE</scope>
    <source>
        <strain evidence="1">Race5_Kim</strain>
    </source>
</reference>